<dbReference type="InterPro" id="IPR052192">
    <property type="entry name" value="Insect_Ionotropic_Sensory_Rcpt"/>
</dbReference>
<feature type="transmembrane region" description="Helical" evidence="8">
    <location>
        <begin position="726"/>
        <end position="744"/>
    </location>
</feature>
<evidence type="ECO:0000256" key="4">
    <source>
        <dbReference type="ARBA" id="ARBA00022989"/>
    </source>
</evidence>
<feature type="transmembrane region" description="Helical" evidence="8">
    <location>
        <begin position="1049"/>
        <end position="1073"/>
    </location>
</feature>
<dbReference type="EMBL" id="CAXLJM020000057">
    <property type="protein sequence ID" value="CAL8118493.1"/>
    <property type="molecule type" value="Genomic_DNA"/>
</dbReference>
<evidence type="ECO:0000256" key="6">
    <source>
        <dbReference type="ARBA" id="ARBA00023170"/>
    </source>
</evidence>
<keyword evidence="5 8" id="KW-0472">Membrane</keyword>
<keyword evidence="10" id="KW-1185">Reference proteome</keyword>
<protein>
    <submittedName>
        <fullName evidence="9">Uncharacterized protein</fullName>
    </submittedName>
</protein>
<keyword evidence="4 8" id="KW-1133">Transmembrane helix</keyword>
<comment type="subcellular location">
    <subcellularLocation>
        <location evidence="1">Cell membrane</location>
        <topology evidence="1">Multi-pass membrane protein</topology>
    </subcellularLocation>
</comment>
<evidence type="ECO:0000256" key="3">
    <source>
        <dbReference type="ARBA" id="ARBA00022692"/>
    </source>
</evidence>
<organism evidence="9 10">
    <name type="scientific">Orchesella dallaii</name>
    <dbReference type="NCBI Taxonomy" id="48710"/>
    <lineage>
        <taxon>Eukaryota</taxon>
        <taxon>Metazoa</taxon>
        <taxon>Ecdysozoa</taxon>
        <taxon>Arthropoda</taxon>
        <taxon>Hexapoda</taxon>
        <taxon>Collembola</taxon>
        <taxon>Entomobryomorpha</taxon>
        <taxon>Entomobryoidea</taxon>
        <taxon>Orchesellidae</taxon>
        <taxon>Orchesellinae</taxon>
        <taxon>Orchesella</taxon>
    </lineage>
</organism>
<evidence type="ECO:0000256" key="2">
    <source>
        <dbReference type="ARBA" id="ARBA00022475"/>
    </source>
</evidence>
<reference evidence="9 10" key="1">
    <citation type="submission" date="2024-08" db="EMBL/GenBank/DDBJ databases">
        <authorList>
            <person name="Cucini C."/>
            <person name="Frati F."/>
        </authorList>
    </citation>
    <scope>NUCLEOTIDE SEQUENCE [LARGE SCALE GENOMIC DNA]</scope>
</reference>
<gene>
    <name evidence="9" type="ORF">ODALV1_LOCUS18159</name>
</gene>
<evidence type="ECO:0000256" key="7">
    <source>
        <dbReference type="ARBA" id="ARBA00023180"/>
    </source>
</evidence>
<dbReference type="PANTHER" id="PTHR42643:SF39">
    <property type="entry name" value="IONOTROPIC RECEPTOR 56A-RELATED"/>
    <property type="match status" value="1"/>
</dbReference>
<evidence type="ECO:0000256" key="1">
    <source>
        <dbReference type="ARBA" id="ARBA00004651"/>
    </source>
</evidence>
<evidence type="ECO:0000313" key="9">
    <source>
        <dbReference type="EMBL" id="CAL8118493.1"/>
    </source>
</evidence>
<feature type="transmembrane region" description="Helical" evidence="8">
    <location>
        <begin position="765"/>
        <end position="784"/>
    </location>
</feature>
<feature type="transmembrane region" description="Helical" evidence="8">
    <location>
        <begin position="254"/>
        <end position="274"/>
    </location>
</feature>
<name>A0ABP1R356_9HEXA</name>
<evidence type="ECO:0000313" key="10">
    <source>
        <dbReference type="Proteomes" id="UP001642540"/>
    </source>
</evidence>
<keyword evidence="2" id="KW-1003">Cell membrane</keyword>
<dbReference type="PANTHER" id="PTHR42643">
    <property type="entry name" value="IONOTROPIC RECEPTOR 20A-RELATED"/>
    <property type="match status" value="1"/>
</dbReference>
<accession>A0ABP1R356</accession>
<dbReference type="Proteomes" id="UP001642540">
    <property type="component" value="Unassembled WGS sequence"/>
</dbReference>
<keyword evidence="6" id="KW-0675">Receptor</keyword>
<evidence type="ECO:0000256" key="5">
    <source>
        <dbReference type="ARBA" id="ARBA00023136"/>
    </source>
</evidence>
<proteinExistence type="predicted"/>
<feature type="transmembrane region" description="Helical" evidence="8">
    <location>
        <begin position="295"/>
        <end position="313"/>
    </location>
</feature>
<sequence length="1095" mass="126838">MESSNLQPISRGLNIVEKTFNILSLLDLAGVVKSTTSHFGIPDYTIFLTKHVIQPNFLETGNDPNINDIEQPLQKLSSPILFYTNSKKVSLVCLTCVFKQQTNSPQNVLFPIPHKLTKASIKKHWKKLSLNFHNTKEDPVLSSRLRLCESLNLSMEIVDIEADKWDYRCLFLFLRNRYNHTMLQDGFMGSWSHYFEKIGIELAKDNLQGISQLPLIVGQSLKSKGFIYRIVLRSHSSKGVNSNEAITTLFSLNLWPVFLVFFVIFYIILYFAGMRSRLTWLIAELLEKGFRIRRLSSVVKFIIILWSFYSFFLRQMYCSTMYSILTKVSPPKVPSSLEELAFQSKIPLLTHTYDFLMPDFKMNENMSSSSNRYLRKYQPVMFVINDVINSVSSILKNKPLKNVSRNKVSLSAWQVPPDFAVLLYEEDMRVFTMLISALDALNEEQESKVVMNSLPHTFPRFRAWIMPNSFVAVYATREIAYLFESGIYQRMHQVKDSNRIISRFTSNLKMIGSEMVTHQGKENAAISKSNDSNSTEVDENILQKTSSKILLYETESEILSILCLTCVLKRPPDKQIFQSVIHNGQNNFAKSVASEWKRINTNFHNTKHSKSLSHQLKLCDELHLSEYLKEADADLWDARCLWLFLHKKYNHTLSLQRFMGMAHLYLATLYTTIPQNSSVLIHDDFKRISGHGLVAKGFIYRIIIRSQQAPSVSYSALLGVLDTNSGIVSIGIFFLIMLILYLRGMKSSLFWLFAELVEKGIRPKMLNKTTIIPITLWMFGTFFFRQLYSSGMYSNLTKVPLPKVPQNLNQLASNSRIPLLTHSYDFLMLNYTLTQEVSPGSLKIVNNFRMVLNRVRELLNRASSIAHNVPLRDSVEKNGTQLFYYKVPPNFAVLFLSDDMPIFYHIFSAFASMHRKSIQIMGNNCPLVFPRLKSWTMPNCFIADSVLKDTARFYESGIYDRLLLVRKANRIITRFNKNEKILDKIATKRWHHEHQQAGEFKHELSEEETSPRWASFIFSQQDQHSHHHSSQSQKDEFHSFSVTSLQLVWIVYAVCITAAVVILMVECVAWRIAKERKRREQKRLWKATFDYRYVD</sequence>
<keyword evidence="3 8" id="KW-0812">Transmembrane</keyword>
<evidence type="ECO:0000256" key="8">
    <source>
        <dbReference type="SAM" id="Phobius"/>
    </source>
</evidence>
<keyword evidence="7" id="KW-0325">Glycoprotein</keyword>
<comment type="caution">
    <text evidence="9">The sequence shown here is derived from an EMBL/GenBank/DDBJ whole genome shotgun (WGS) entry which is preliminary data.</text>
</comment>